<dbReference type="GO" id="GO:0031260">
    <property type="term" value="C:pseudopodium membrane"/>
    <property type="evidence" value="ECO:0007669"/>
    <property type="project" value="UniProtKB-SubCell"/>
</dbReference>
<dbReference type="SMART" id="SM00176">
    <property type="entry name" value="RAN"/>
    <property type="match status" value="1"/>
</dbReference>
<dbReference type="InterPro" id="IPR050209">
    <property type="entry name" value="Rab_GTPases_membrane_traffic"/>
</dbReference>
<dbReference type="SMART" id="SM00174">
    <property type="entry name" value="RHO"/>
    <property type="match status" value="1"/>
</dbReference>
<organism evidence="12 13">
    <name type="scientific">Oncorhynchus tshawytscha</name>
    <name type="common">Chinook salmon</name>
    <name type="synonym">Salmo tshawytscha</name>
    <dbReference type="NCBI Taxonomy" id="74940"/>
    <lineage>
        <taxon>Eukaryota</taxon>
        <taxon>Metazoa</taxon>
        <taxon>Chordata</taxon>
        <taxon>Craniata</taxon>
        <taxon>Vertebrata</taxon>
        <taxon>Euteleostomi</taxon>
        <taxon>Actinopterygii</taxon>
        <taxon>Neopterygii</taxon>
        <taxon>Teleostei</taxon>
        <taxon>Protacanthopterygii</taxon>
        <taxon>Salmoniformes</taxon>
        <taxon>Salmonidae</taxon>
        <taxon>Salmoninae</taxon>
        <taxon>Oncorhynchus</taxon>
    </lineage>
</organism>
<comment type="similarity">
    <text evidence="1">Belongs to the small GTPase superfamily. Rab family.</text>
</comment>
<dbReference type="GO" id="GO:0005525">
    <property type="term" value="F:GTP binding"/>
    <property type="evidence" value="ECO:0007669"/>
    <property type="project" value="UniProtKB-KW"/>
</dbReference>
<reference evidence="12" key="1">
    <citation type="submission" date="2025-08" db="UniProtKB">
        <authorList>
            <consortium name="Ensembl"/>
        </authorList>
    </citation>
    <scope>IDENTIFICATION</scope>
</reference>
<proteinExistence type="inferred from homology"/>
<dbReference type="GeneTree" id="ENSGT00940000158230"/>
<evidence type="ECO:0000256" key="9">
    <source>
        <dbReference type="ARBA" id="ARBA00039508"/>
    </source>
</evidence>
<gene>
    <name evidence="12" type="primary">LOC112264389</name>
</gene>
<evidence type="ECO:0000256" key="8">
    <source>
        <dbReference type="ARBA" id="ARBA00037868"/>
    </source>
</evidence>
<dbReference type="PROSITE" id="PS51419">
    <property type="entry name" value="RAB"/>
    <property type="match status" value="1"/>
</dbReference>
<evidence type="ECO:0000256" key="11">
    <source>
        <dbReference type="ARBA" id="ARBA00064728"/>
    </source>
</evidence>
<keyword evidence="4" id="KW-0472">Membrane</keyword>
<dbReference type="SMART" id="SM00173">
    <property type="entry name" value="RAS"/>
    <property type="match status" value="1"/>
</dbReference>
<comment type="subcellular location">
    <subcellularLocation>
        <location evidence="7">Cell projection</location>
        <location evidence="7">Pseudopodium membrane</location>
    </subcellularLocation>
    <subcellularLocation>
        <location evidence="8">Endomembrane system</location>
        <topology evidence="8">Lipid-anchor</topology>
    </subcellularLocation>
</comment>
<evidence type="ECO:0000256" key="7">
    <source>
        <dbReference type="ARBA" id="ARBA00037836"/>
    </source>
</evidence>
<keyword evidence="2" id="KW-0547">Nucleotide-binding</keyword>
<dbReference type="SMART" id="SM00175">
    <property type="entry name" value="RAB"/>
    <property type="match status" value="1"/>
</dbReference>
<evidence type="ECO:0000256" key="1">
    <source>
        <dbReference type="ARBA" id="ARBA00006270"/>
    </source>
</evidence>
<name>A0A8C8CGN1_ONCTS</name>
<dbReference type="AlphaFoldDB" id="A0A8C8CGN1"/>
<protein>
    <recommendedName>
        <fullName evidence="9">Ras-related protein Rab-25</fullName>
    </recommendedName>
</protein>
<keyword evidence="5" id="KW-0449">Lipoprotein</keyword>
<dbReference type="InterPro" id="IPR027417">
    <property type="entry name" value="P-loop_NTPase"/>
</dbReference>
<evidence type="ECO:0000256" key="6">
    <source>
        <dbReference type="ARBA" id="ARBA00023289"/>
    </source>
</evidence>
<dbReference type="Proteomes" id="UP000694402">
    <property type="component" value="Unassembled WGS sequence"/>
</dbReference>
<keyword evidence="3" id="KW-0342">GTP-binding</keyword>
<evidence type="ECO:0000313" key="13">
    <source>
        <dbReference type="Proteomes" id="UP000694402"/>
    </source>
</evidence>
<sequence length="249" mass="28029">MGDESYNFVFKVVLIGESGVGKSNLLSRFTKNEFNHDSRTTIGVEFSTRTVQLDTFTIKAQIWDTAGLERYRAITSAYYRGAVGAMLVYDITKHLTYESVERWLKELYDHADPHILVMLVGNKSDLETLRTVPTVEAKEFAEKKGLLFMETSALDSTNVEAAFQEVLTGSYYVALVLHTFVYKTLDNSMPCESLLFFCVHLSAVHLLCDVCVHDVNISVTPSDPQEGGQSRGDPRVNQCRDPVQCYWNG</sequence>
<dbReference type="CDD" id="cd01868">
    <property type="entry name" value="Rab11_like"/>
    <property type="match status" value="1"/>
</dbReference>
<reference evidence="12" key="2">
    <citation type="submission" date="2025-09" db="UniProtKB">
        <authorList>
            <consortium name="Ensembl"/>
        </authorList>
    </citation>
    <scope>IDENTIFICATION</scope>
</reference>
<dbReference type="NCBIfam" id="TIGR00231">
    <property type="entry name" value="small_GTP"/>
    <property type="match status" value="1"/>
</dbReference>
<dbReference type="PANTHER" id="PTHR47979">
    <property type="entry name" value="DRAB11-RELATED"/>
    <property type="match status" value="1"/>
</dbReference>
<dbReference type="SUPFAM" id="SSF52540">
    <property type="entry name" value="P-loop containing nucleoside triphosphate hydrolases"/>
    <property type="match status" value="1"/>
</dbReference>
<evidence type="ECO:0000256" key="10">
    <source>
        <dbReference type="ARBA" id="ARBA00055320"/>
    </source>
</evidence>
<dbReference type="GO" id="GO:0003924">
    <property type="term" value="F:GTPase activity"/>
    <property type="evidence" value="ECO:0007669"/>
    <property type="project" value="InterPro"/>
</dbReference>
<dbReference type="Ensembl" id="ENSOTST00005013085.2">
    <property type="protein sequence ID" value="ENSOTSP00005011917.1"/>
    <property type="gene ID" value="ENSOTSG00005006201.2"/>
</dbReference>
<dbReference type="PRINTS" id="PR00449">
    <property type="entry name" value="RASTRNSFRMNG"/>
</dbReference>
<comment type="function">
    <text evidence="10">The small GTPases Rab are key regulators of intracellular membrane trafficking, from the formation of transport vesicles to their fusion with membranes. Rabs cycle between an inactive GDP-bound form and an active GTP-bound form that is able to recruit to membranes different set of downstream effectors directly responsible for vesicle formation, movement, tethering and fusion. RAB25 regulates epithelial cell differentiation, proliferation and survival, thereby playing key roles in tumorigenesis. Promotes invasive migration of cells in which it functions to localize and maintain integrin alpha-V/beta-1 at the tips of extending pseudopodia. Involved in the regulation of epithelial morphogenesis through the control of CLDN4 expression and localization at tight junctions. May selectively regulate the apical recycling pathway. Together with MYO5B regulates transcytosis.</text>
</comment>
<evidence type="ECO:0000256" key="2">
    <source>
        <dbReference type="ARBA" id="ARBA00022741"/>
    </source>
</evidence>
<dbReference type="InterPro" id="IPR001806">
    <property type="entry name" value="Small_GTPase"/>
</dbReference>
<evidence type="ECO:0000256" key="4">
    <source>
        <dbReference type="ARBA" id="ARBA00023136"/>
    </source>
</evidence>
<dbReference type="Pfam" id="PF00071">
    <property type="entry name" value="Ras"/>
    <property type="match status" value="1"/>
</dbReference>
<evidence type="ECO:0000313" key="12">
    <source>
        <dbReference type="Ensembl" id="ENSOTSP00005011917.1"/>
    </source>
</evidence>
<dbReference type="Gene3D" id="3.40.50.300">
    <property type="entry name" value="P-loop containing nucleotide triphosphate hydrolases"/>
    <property type="match status" value="1"/>
</dbReference>
<evidence type="ECO:0000256" key="3">
    <source>
        <dbReference type="ARBA" id="ARBA00023134"/>
    </source>
</evidence>
<dbReference type="FunFam" id="3.40.50.300:FF:000067">
    <property type="entry name" value="ras-related protein RABA1f"/>
    <property type="match status" value="1"/>
</dbReference>
<dbReference type="GO" id="GO:0012505">
    <property type="term" value="C:endomembrane system"/>
    <property type="evidence" value="ECO:0007669"/>
    <property type="project" value="UniProtKB-SubCell"/>
</dbReference>
<dbReference type="InterPro" id="IPR005225">
    <property type="entry name" value="Small_GTP-bd"/>
</dbReference>
<dbReference type="PROSITE" id="PS51421">
    <property type="entry name" value="RAS"/>
    <property type="match status" value="1"/>
</dbReference>
<comment type="subunit">
    <text evidence="11">Interacts (GTP-bound form) with RAB11FIP1, RAB11FIP2, RAB11FIP3 and RAB11FIP4. Interacts (via the hypervariable C-terminal region) with ITGB1 (via the cytoplasmic region); the interaction is GTP-dependent. Interacts with ITGAV. Associates with the integrin alpha-V/beta-1 heterodimer. Interacts with VPS33B.</text>
</comment>
<accession>A0A8C8CGN1</accession>
<evidence type="ECO:0000256" key="5">
    <source>
        <dbReference type="ARBA" id="ARBA00023288"/>
    </source>
</evidence>
<keyword evidence="6" id="KW-0636">Prenylation</keyword>
<keyword evidence="13" id="KW-1185">Reference proteome</keyword>